<proteinExistence type="predicted"/>
<evidence type="ECO:0000313" key="2">
    <source>
        <dbReference type="Proteomes" id="UP001352852"/>
    </source>
</evidence>
<organism evidence="1 2">
    <name type="scientific">Characodon lateralis</name>
    <dbReference type="NCBI Taxonomy" id="208331"/>
    <lineage>
        <taxon>Eukaryota</taxon>
        <taxon>Metazoa</taxon>
        <taxon>Chordata</taxon>
        <taxon>Craniata</taxon>
        <taxon>Vertebrata</taxon>
        <taxon>Euteleostomi</taxon>
        <taxon>Actinopterygii</taxon>
        <taxon>Neopterygii</taxon>
        <taxon>Teleostei</taxon>
        <taxon>Neoteleostei</taxon>
        <taxon>Acanthomorphata</taxon>
        <taxon>Ovalentaria</taxon>
        <taxon>Atherinomorphae</taxon>
        <taxon>Cyprinodontiformes</taxon>
        <taxon>Goodeidae</taxon>
        <taxon>Characodon</taxon>
    </lineage>
</organism>
<dbReference type="Proteomes" id="UP001352852">
    <property type="component" value="Unassembled WGS sequence"/>
</dbReference>
<protein>
    <submittedName>
        <fullName evidence="1">Uncharacterized protein</fullName>
    </submittedName>
</protein>
<comment type="caution">
    <text evidence="1">The sequence shown here is derived from an EMBL/GenBank/DDBJ whole genome shotgun (WGS) entry which is preliminary data.</text>
</comment>
<sequence length="67" mass="7799">MSCQSWLKQWHIFPPIKIPHHFLKRCRNAMLPKDMLLQIGKVCNVKTECDTTGKHRPIYQQIDGPAA</sequence>
<keyword evidence="2" id="KW-1185">Reference proteome</keyword>
<gene>
    <name evidence="1" type="ORF">CHARACLAT_003181</name>
</gene>
<dbReference type="EMBL" id="JAHUTJ010024729">
    <property type="protein sequence ID" value="MED6273093.1"/>
    <property type="molecule type" value="Genomic_DNA"/>
</dbReference>
<reference evidence="1 2" key="1">
    <citation type="submission" date="2021-06" db="EMBL/GenBank/DDBJ databases">
        <authorList>
            <person name="Palmer J.M."/>
        </authorList>
    </citation>
    <scope>NUCLEOTIDE SEQUENCE [LARGE SCALE GENOMIC DNA]</scope>
    <source>
        <strain evidence="1 2">CL_MEX2019</strain>
        <tissue evidence="1">Muscle</tissue>
    </source>
</reference>
<evidence type="ECO:0000313" key="1">
    <source>
        <dbReference type="EMBL" id="MED6273093.1"/>
    </source>
</evidence>
<accession>A0ABU7DD85</accession>
<name>A0ABU7DD85_9TELE</name>